<accession>A0A0S6VUD8</accession>
<dbReference type="SUPFAM" id="SSF49785">
    <property type="entry name" value="Galactose-binding domain-like"/>
    <property type="match status" value="2"/>
</dbReference>
<keyword evidence="3" id="KW-1185">Reference proteome</keyword>
<feature type="signal peptide" evidence="1">
    <location>
        <begin position="1"/>
        <end position="22"/>
    </location>
</feature>
<evidence type="ECO:0000313" key="2">
    <source>
        <dbReference type="EMBL" id="GAK49244.1"/>
    </source>
</evidence>
<reference evidence="2" key="1">
    <citation type="journal article" date="2015" name="PeerJ">
        <title>First genomic representation of candidate bacterial phylum KSB3 points to enhanced environmental sensing as a trigger of wastewater bulking.</title>
        <authorList>
            <person name="Sekiguchi Y."/>
            <person name="Ohashi A."/>
            <person name="Parks D.H."/>
            <person name="Yamauchi T."/>
            <person name="Tyson G.W."/>
            <person name="Hugenholtz P."/>
        </authorList>
    </citation>
    <scope>NUCLEOTIDE SEQUENCE [LARGE SCALE GENOMIC DNA]</scope>
</reference>
<keyword evidence="1" id="KW-0732">Signal</keyword>
<dbReference type="Proteomes" id="UP000030700">
    <property type="component" value="Unassembled WGS sequence"/>
</dbReference>
<dbReference type="InterPro" id="IPR008979">
    <property type="entry name" value="Galactose-bd-like_sf"/>
</dbReference>
<protein>
    <recommendedName>
        <fullName evidence="4">Curli production assembly/transport component CsgG</fullName>
    </recommendedName>
</protein>
<dbReference type="EMBL" id="DF820455">
    <property type="protein sequence ID" value="GAK49244.1"/>
    <property type="molecule type" value="Genomic_DNA"/>
</dbReference>
<dbReference type="AlphaFoldDB" id="A0A0S6VUD8"/>
<dbReference type="InterPro" id="IPR005534">
    <property type="entry name" value="Curli_assmbl/transp-comp_CsgG"/>
</dbReference>
<feature type="chain" id="PRO_5006631462" description="Curli production assembly/transport component CsgG" evidence="1">
    <location>
        <begin position="23"/>
        <end position="498"/>
    </location>
</feature>
<sequence>MKTLLKGLILFVLCIATSAAHGSEKVAVLDFKSIMAPEDLGIAVAEILRTELVGIGNYMVIERGMLEELLKEQQLQLTGAVDSETAVEIGKLVGAKLVVIGSIVKTGSVYTINSRFIDVETGIAKVGQNIRGQGEDQISNMVHQLALIIAGKTVTEEPMPGKTRPLAVPKLLFSFETDADAAQWQPFAEPPKTITRVRQHATDGDYALQVIFPKKREYPEIDTTHAPQDWSGEEVFAFDLYWEATPNAKEWHLAVRIDDATTTPQNQHWFDEAFPIISGSQTIRIPIPQISQRVDVRQITRVMLFVNDLSQEVEVYLDAFRFETLHAAVPIAPSAQSGFRFTFEDQQQIDMWQPTGSDQRISLKLSDKYASEGRYSLMAELPKRSSDNEYPGIQTRQFPKDWSGYAHFVANIYVEEGANKKKAFTPILAVRIDDVNSTAYENRFNFENVELRPGWNEVKIPIATIGEILDLTAIENIHLFLDQPKEKTRLYFDDIRLE</sequence>
<organism evidence="2">
    <name type="scientific">Candidatus Moduliflexus flocculans</name>
    <dbReference type="NCBI Taxonomy" id="1499966"/>
    <lineage>
        <taxon>Bacteria</taxon>
        <taxon>Candidatus Moduliflexota</taxon>
        <taxon>Candidatus Moduliflexia</taxon>
        <taxon>Candidatus Moduliflexales</taxon>
        <taxon>Candidatus Moduliflexaceae</taxon>
    </lineage>
</organism>
<gene>
    <name evidence="2" type="ORF">U14_00464</name>
</gene>
<dbReference type="Gene3D" id="2.60.120.260">
    <property type="entry name" value="Galactose-binding domain-like"/>
    <property type="match status" value="1"/>
</dbReference>
<evidence type="ECO:0008006" key="4">
    <source>
        <dbReference type="Google" id="ProtNLM"/>
    </source>
</evidence>
<dbReference type="Pfam" id="PF03783">
    <property type="entry name" value="CsgG"/>
    <property type="match status" value="1"/>
</dbReference>
<evidence type="ECO:0000313" key="3">
    <source>
        <dbReference type="Proteomes" id="UP000030700"/>
    </source>
</evidence>
<dbReference type="HOGENOM" id="CLU_547088_0_0_0"/>
<dbReference type="GO" id="GO:0030288">
    <property type="term" value="C:outer membrane-bounded periplasmic space"/>
    <property type="evidence" value="ECO:0007669"/>
    <property type="project" value="InterPro"/>
</dbReference>
<dbReference type="Gene3D" id="2.60.120.430">
    <property type="entry name" value="Galactose-binding lectin"/>
    <property type="match status" value="1"/>
</dbReference>
<dbReference type="STRING" id="1499966.U14_00464"/>
<evidence type="ECO:0000256" key="1">
    <source>
        <dbReference type="SAM" id="SignalP"/>
    </source>
</evidence>
<name>A0A0S6VUD8_9BACT</name>
<proteinExistence type="predicted"/>
<dbReference type="Gene3D" id="3.40.50.10610">
    <property type="entry name" value="ABC-type transport auxiliary lipoprotein component"/>
    <property type="match status" value="1"/>
</dbReference>